<dbReference type="Proteomes" id="UP000762676">
    <property type="component" value="Unassembled WGS sequence"/>
</dbReference>
<keyword evidence="2" id="KW-1185">Reference proteome</keyword>
<evidence type="ECO:0000313" key="1">
    <source>
        <dbReference type="EMBL" id="GFR66130.1"/>
    </source>
</evidence>
<gene>
    <name evidence="1" type="ORF">ElyMa_005550200</name>
</gene>
<comment type="caution">
    <text evidence="1">The sequence shown here is derived from an EMBL/GenBank/DDBJ whole genome shotgun (WGS) entry which is preliminary data.</text>
</comment>
<evidence type="ECO:0000313" key="2">
    <source>
        <dbReference type="Proteomes" id="UP000762676"/>
    </source>
</evidence>
<dbReference type="EMBL" id="BMAT01011069">
    <property type="protein sequence ID" value="GFR66130.1"/>
    <property type="molecule type" value="Genomic_DNA"/>
</dbReference>
<proteinExistence type="predicted"/>
<reference evidence="1 2" key="1">
    <citation type="journal article" date="2021" name="Elife">
        <title>Chloroplast acquisition without the gene transfer in kleptoplastic sea slugs, Plakobranchus ocellatus.</title>
        <authorList>
            <person name="Maeda T."/>
            <person name="Takahashi S."/>
            <person name="Yoshida T."/>
            <person name="Shimamura S."/>
            <person name="Takaki Y."/>
            <person name="Nagai Y."/>
            <person name="Toyoda A."/>
            <person name="Suzuki Y."/>
            <person name="Arimoto A."/>
            <person name="Ishii H."/>
            <person name="Satoh N."/>
            <person name="Nishiyama T."/>
            <person name="Hasebe M."/>
            <person name="Maruyama T."/>
            <person name="Minagawa J."/>
            <person name="Obokata J."/>
            <person name="Shigenobu S."/>
        </authorList>
    </citation>
    <scope>NUCLEOTIDE SEQUENCE [LARGE SCALE GENOMIC DNA]</scope>
</reference>
<name>A0AAV4F027_9GAST</name>
<protein>
    <submittedName>
        <fullName evidence="1">Uncharacterized protein</fullName>
    </submittedName>
</protein>
<dbReference type="AlphaFoldDB" id="A0AAV4F027"/>
<organism evidence="1 2">
    <name type="scientific">Elysia marginata</name>
    <dbReference type="NCBI Taxonomy" id="1093978"/>
    <lineage>
        <taxon>Eukaryota</taxon>
        <taxon>Metazoa</taxon>
        <taxon>Spiralia</taxon>
        <taxon>Lophotrochozoa</taxon>
        <taxon>Mollusca</taxon>
        <taxon>Gastropoda</taxon>
        <taxon>Heterobranchia</taxon>
        <taxon>Euthyneura</taxon>
        <taxon>Panpulmonata</taxon>
        <taxon>Sacoglossa</taxon>
        <taxon>Placobranchoidea</taxon>
        <taxon>Plakobranchidae</taxon>
        <taxon>Elysia</taxon>
    </lineage>
</organism>
<accession>A0AAV4F027</accession>
<sequence>MVENIQRRATKQLPCRANCCYKDGLKALDLLRLMYRRFRGDLIEDYYLTNGLYNVNVEDYLPLRCEAGTKGHCYKFSKQACRLDVRKNFFGLGVTNTWKIWPQSTGTASSLNA</sequence>